<reference evidence="3 4" key="1">
    <citation type="submission" date="2017-04" db="EMBL/GenBank/DDBJ databases">
        <title>Draft genome sequence of Marssonina coronaria NL1: causal agent of apple blotch.</title>
        <authorList>
            <person name="Cheng Q."/>
        </authorList>
    </citation>
    <scope>NUCLEOTIDE SEQUENCE [LARGE SCALE GENOMIC DNA]</scope>
    <source>
        <strain evidence="3 4">NL1</strain>
    </source>
</reference>
<dbReference type="InterPro" id="IPR003034">
    <property type="entry name" value="SAP_dom"/>
</dbReference>
<dbReference type="PROSITE" id="PS50800">
    <property type="entry name" value="SAP"/>
    <property type="match status" value="1"/>
</dbReference>
<evidence type="ECO:0000313" key="3">
    <source>
        <dbReference type="EMBL" id="OWO99698.1"/>
    </source>
</evidence>
<keyword evidence="4" id="KW-1185">Reference proteome</keyword>
<sequence>MAAQCAESWDVLRLIEAGAQDTGPVKAPSLVEANDLNDPAASTELAAFFQREYWDVSDDDYSTLKQSMLLASNLLRAGLPFLMNYAPTDRAYGRLRAQQAAIQHSVPAYQIDQARDGSLSEDETLAELESIARVTKWQLNATMAEGKGWVGVTRLVADDEYGPRPWLDLLVKDVEASDQELRNQGFARRFLIIGIMKEYADALERFPQESQEYLRATFLAAVTMAHEIAHAVWHQDYRSMESEFAAFEPYYENHCVSELGLSFIAYIFGGYCPFTTDRAVPTNFSSALCWEKVATTDQADVDLLFRTDYSISTSYIELVLSQESWNAISLAATLDGDTGIGFSAKARRALRARTAAGPGEAEIARACVPEWTVSKYDGEVIWRNLFSDRRLALRDHKLLKSITDEDKKLEIHTLRMETPDSDEHEYNYGEEAELGFTDLEDLPKRPLYDGVLALDLPARGDTPIATRIEVRYIPGLAVANVSKRRRPNDTDVTAGSQPDRKRVQLDFDYDGKPEPTPHDDMFGFRDYQPDNIVALLADKHPRNIARMSLARAFQYCHTYGVRIDHPTPGRNAFEERRPLDRCNPEDRALVERIRQHCLRQAEQLFDGDNQALMYIMGEAQRRLGAWSLGDLKETCRIQSLNQRGTKKELQTRVANWMQALFERHCEKYGLSGDLEALEAAGLQPTGADATEMCHETFVRYLRDHNLPSWGGSRTWVARYERSIEERQFGNADRDDINRDHQGQRGHRAIDGIEIYSWDVDVTRTTVSSLKNALFEKGIFPAGSCLSLYLGPGRQAPLDEGRLLEAFGWTDWTDLWLEVSIPRREFMDTPEEGISPPVYRSRFSDLTTSPFNQPPPGAIPEASSGPTDGSATIKTTPKTAIPAYIQRAYDIAHKKELPTVGEVLNSITASAAEIVKTMRPGGGHDSLRPHLNSARTSSAVEMLDNLLDLEEVQRDRERELDLLVEPDGVVAELRRERRAEAELAGYRFDADGRVISRVGKVLPSKPKRSPMQELYLGLKAETKGQL</sequence>
<proteinExistence type="predicted"/>
<accession>A0A218YWH0</accession>
<feature type="domain" description="SAP" evidence="2">
    <location>
        <begin position="623"/>
        <end position="657"/>
    </location>
</feature>
<comment type="caution">
    <text evidence="3">The sequence shown here is derived from an EMBL/GenBank/DDBJ whole genome shotgun (WGS) entry which is preliminary data.</text>
</comment>
<protein>
    <recommendedName>
        <fullName evidence="2">SAP domain-containing protein</fullName>
    </recommendedName>
</protein>
<dbReference type="OrthoDB" id="10254945at2759"/>
<feature type="region of interest" description="Disordered" evidence="1">
    <location>
        <begin position="848"/>
        <end position="873"/>
    </location>
</feature>
<evidence type="ECO:0000256" key="1">
    <source>
        <dbReference type="SAM" id="MobiDB-lite"/>
    </source>
</evidence>
<dbReference type="EMBL" id="MZNU01000345">
    <property type="protein sequence ID" value="OWO99698.1"/>
    <property type="molecule type" value="Genomic_DNA"/>
</dbReference>
<dbReference type="Proteomes" id="UP000242519">
    <property type="component" value="Unassembled WGS sequence"/>
</dbReference>
<evidence type="ECO:0000259" key="2">
    <source>
        <dbReference type="PROSITE" id="PS50800"/>
    </source>
</evidence>
<organism evidence="3 4">
    <name type="scientific">Diplocarpon coronariae</name>
    <dbReference type="NCBI Taxonomy" id="2795749"/>
    <lineage>
        <taxon>Eukaryota</taxon>
        <taxon>Fungi</taxon>
        <taxon>Dikarya</taxon>
        <taxon>Ascomycota</taxon>
        <taxon>Pezizomycotina</taxon>
        <taxon>Leotiomycetes</taxon>
        <taxon>Helotiales</taxon>
        <taxon>Drepanopezizaceae</taxon>
        <taxon>Diplocarpon</taxon>
    </lineage>
</organism>
<feature type="compositionally biased region" description="Polar residues" evidence="1">
    <location>
        <begin position="863"/>
        <end position="873"/>
    </location>
</feature>
<dbReference type="STRING" id="503106.A0A218YWH0"/>
<gene>
    <name evidence="3" type="ORF">B2J93_9448</name>
</gene>
<dbReference type="InParanoid" id="A0A218YWH0"/>
<dbReference type="AlphaFoldDB" id="A0A218YWH0"/>
<name>A0A218YWH0_9HELO</name>
<evidence type="ECO:0000313" key="4">
    <source>
        <dbReference type="Proteomes" id="UP000242519"/>
    </source>
</evidence>